<keyword evidence="3" id="KW-1185">Reference proteome</keyword>
<evidence type="ECO:0000313" key="3">
    <source>
        <dbReference type="Proteomes" id="UP001292094"/>
    </source>
</evidence>
<evidence type="ECO:0000256" key="1">
    <source>
        <dbReference type="SAM" id="MobiDB-lite"/>
    </source>
</evidence>
<proteinExistence type="predicted"/>
<sequence length="160" mass="18092">MLTHSVYISLAWTEKNNEQRAIPLIIHHQHHQQQHQHQHHHKHHLGSDTYRIRRPLEDGVVVAERKITPSDLPRNGRQFMHSVSLGETLAGGGQRGNQTTPKSNKNHYPFCSYSCISPRHTSSNTVAFSSSSFSSSHSTLDQRRSCCCTSSQLSLYSVVV</sequence>
<comment type="caution">
    <text evidence="2">The sequence shown here is derived from an EMBL/GenBank/DDBJ whole genome shotgun (WGS) entry which is preliminary data.</text>
</comment>
<name>A0AAE1QB08_9EUCA</name>
<feature type="compositionally biased region" description="Basic residues" evidence="1">
    <location>
        <begin position="29"/>
        <end position="44"/>
    </location>
</feature>
<dbReference type="Proteomes" id="UP001292094">
    <property type="component" value="Unassembled WGS sequence"/>
</dbReference>
<evidence type="ECO:0000313" key="2">
    <source>
        <dbReference type="EMBL" id="KAK4323520.1"/>
    </source>
</evidence>
<reference evidence="2" key="1">
    <citation type="submission" date="2023-11" db="EMBL/GenBank/DDBJ databases">
        <title>Genome assemblies of two species of porcelain crab, Petrolisthes cinctipes and Petrolisthes manimaculis (Anomura: Porcellanidae).</title>
        <authorList>
            <person name="Angst P."/>
        </authorList>
    </citation>
    <scope>NUCLEOTIDE SEQUENCE</scope>
    <source>
        <strain evidence="2">PB745_02</strain>
        <tissue evidence="2">Gill</tissue>
    </source>
</reference>
<gene>
    <name evidence="2" type="ORF">Pmani_005785</name>
</gene>
<feature type="region of interest" description="Disordered" evidence="1">
    <location>
        <begin position="29"/>
        <end position="48"/>
    </location>
</feature>
<accession>A0AAE1QB08</accession>
<dbReference type="AlphaFoldDB" id="A0AAE1QB08"/>
<organism evidence="2 3">
    <name type="scientific">Petrolisthes manimaculis</name>
    <dbReference type="NCBI Taxonomy" id="1843537"/>
    <lineage>
        <taxon>Eukaryota</taxon>
        <taxon>Metazoa</taxon>
        <taxon>Ecdysozoa</taxon>
        <taxon>Arthropoda</taxon>
        <taxon>Crustacea</taxon>
        <taxon>Multicrustacea</taxon>
        <taxon>Malacostraca</taxon>
        <taxon>Eumalacostraca</taxon>
        <taxon>Eucarida</taxon>
        <taxon>Decapoda</taxon>
        <taxon>Pleocyemata</taxon>
        <taxon>Anomura</taxon>
        <taxon>Galatheoidea</taxon>
        <taxon>Porcellanidae</taxon>
        <taxon>Petrolisthes</taxon>
    </lineage>
</organism>
<protein>
    <submittedName>
        <fullName evidence="2">Uncharacterized protein</fullName>
    </submittedName>
</protein>
<dbReference type="EMBL" id="JAWZYT010000435">
    <property type="protein sequence ID" value="KAK4323520.1"/>
    <property type="molecule type" value="Genomic_DNA"/>
</dbReference>